<comment type="catalytic activity">
    <reaction evidence="12">
        <text>Preferential cleavage: (Ac)2-L-Lys-D-Ala-|-D-Ala. Also transpeptidation of peptidyl-alanyl moieties that are N-acyl substituents of D-alanine.</text>
        <dbReference type="EC" id="3.4.16.4"/>
    </reaction>
</comment>
<comment type="caution">
    <text evidence="19">The sequence shown here is derived from an EMBL/GenBank/DDBJ whole genome shotgun (WGS) entry which is preliminary data.</text>
</comment>
<dbReference type="Gene3D" id="2.60.410.10">
    <property type="entry name" value="D-Ala-D-Ala carboxypeptidase, C-terminal domain"/>
    <property type="match status" value="1"/>
</dbReference>
<dbReference type="InterPro" id="IPR001967">
    <property type="entry name" value="Peptidase_S11_N"/>
</dbReference>
<dbReference type="PANTHER" id="PTHR21581">
    <property type="entry name" value="D-ALANYL-D-ALANINE CARBOXYPEPTIDASE"/>
    <property type="match status" value="1"/>
</dbReference>
<proteinExistence type="inferred from homology"/>
<evidence type="ECO:0000256" key="12">
    <source>
        <dbReference type="ARBA" id="ARBA00034000"/>
    </source>
</evidence>
<keyword evidence="6" id="KW-0645">Protease</keyword>
<protein>
    <recommendedName>
        <fullName evidence="4">serine-type D-Ala-D-Ala carboxypeptidase</fullName>
        <ecNumber evidence="4">3.4.16.4</ecNumber>
    </recommendedName>
</protein>
<dbReference type="Pfam" id="PF07943">
    <property type="entry name" value="PBP5_C"/>
    <property type="match status" value="1"/>
</dbReference>
<feature type="signal peptide" evidence="16">
    <location>
        <begin position="1"/>
        <end position="25"/>
    </location>
</feature>
<dbReference type="GO" id="GO:0008360">
    <property type="term" value="P:regulation of cell shape"/>
    <property type="evidence" value="ECO:0007669"/>
    <property type="project" value="UniProtKB-KW"/>
</dbReference>
<reference evidence="19" key="2">
    <citation type="journal article" date="2021" name="PeerJ">
        <title>Extensive microbial diversity within the chicken gut microbiome revealed by metagenomics and culture.</title>
        <authorList>
            <person name="Gilroy R."/>
            <person name="Ravi A."/>
            <person name="Getino M."/>
            <person name="Pursley I."/>
            <person name="Horton D.L."/>
            <person name="Alikhan N.F."/>
            <person name="Baker D."/>
            <person name="Gharbi K."/>
            <person name="Hall N."/>
            <person name="Watson M."/>
            <person name="Adriaenssens E.M."/>
            <person name="Foster-Nyarko E."/>
            <person name="Jarju S."/>
            <person name="Secka A."/>
            <person name="Antonio M."/>
            <person name="Oren A."/>
            <person name="Chaudhuri R.R."/>
            <person name="La Ragione R."/>
            <person name="Hildebrand F."/>
            <person name="Pallen M.J."/>
        </authorList>
    </citation>
    <scope>NUCLEOTIDE SEQUENCE</scope>
    <source>
        <strain evidence="19">USAMLcec3-3695</strain>
    </source>
</reference>
<evidence type="ECO:0000256" key="9">
    <source>
        <dbReference type="ARBA" id="ARBA00022960"/>
    </source>
</evidence>
<dbReference type="Pfam" id="PF00768">
    <property type="entry name" value="Peptidase_S11"/>
    <property type="match status" value="1"/>
</dbReference>
<keyword evidence="10" id="KW-0573">Peptidoglycan synthesis</keyword>
<feature type="chain" id="PRO_5038592213" description="serine-type D-Ala-D-Ala carboxypeptidase" evidence="16">
    <location>
        <begin position="26"/>
        <end position="380"/>
    </location>
</feature>
<keyword evidence="9" id="KW-0133">Cell shape</keyword>
<evidence type="ECO:0000256" key="13">
    <source>
        <dbReference type="PIRSR" id="PIRSR618044-1"/>
    </source>
</evidence>
<evidence type="ECO:0000256" key="16">
    <source>
        <dbReference type="SAM" id="SignalP"/>
    </source>
</evidence>
<evidence type="ECO:0000256" key="11">
    <source>
        <dbReference type="ARBA" id="ARBA00023316"/>
    </source>
</evidence>
<keyword evidence="8" id="KW-0378">Hydrolase</keyword>
<evidence type="ECO:0000256" key="5">
    <source>
        <dbReference type="ARBA" id="ARBA00022645"/>
    </source>
</evidence>
<feature type="active site" description="Proton acceptor" evidence="13">
    <location>
        <position position="60"/>
    </location>
</feature>
<evidence type="ECO:0000256" key="3">
    <source>
        <dbReference type="ARBA" id="ARBA00007164"/>
    </source>
</evidence>
<sequence length="380" mass="39974">MKIKITAVLAAAVAAAFAAAPAAFAYADTAAGACVVNAVTGEIVFERDSGTRLPMASTTKIMTLVTVLENSEPDEVVTISAEAASAEGSSAYISAGARMTVRDLCYGLMLNSGNDAAVALAEHVSGNTDDFAAEMTALAHEIGAFDTAFKNPNGLNAEGHYTTARDLAEITRCAMKNEEFREIVSTRSYTAAETLADGTVKQLEYINHNKLLGSYDGCIGVKTGYTESAGRCLVSAAERGGAEYIAVTLHSKNDWAEHREMLDLAFSGTRMVEAVSEGECVRHIVSGGEDCEIVAAEGFSVPVNGDKGADITVKVEVSDDIAPPLNKGEKVGVLRIYCGGEQVGCVDAEAGSDMAAAEPEYRIKPCFFTTLKRMIKSIFG</sequence>
<evidence type="ECO:0000256" key="14">
    <source>
        <dbReference type="PIRSR" id="PIRSR618044-2"/>
    </source>
</evidence>
<comment type="pathway">
    <text evidence="2">Cell wall biogenesis; peptidoglycan biosynthesis.</text>
</comment>
<keyword evidence="7 16" id="KW-0732">Signal</keyword>
<dbReference type="PRINTS" id="PR00725">
    <property type="entry name" value="DADACBPTASE1"/>
</dbReference>
<reference evidence="19" key="1">
    <citation type="submission" date="2020-10" db="EMBL/GenBank/DDBJ databases">
        <authorList>
            <person name="Gilroy R."/>
        </authorList>
    </citation>
    <scope>NUCLEOTIDE SEQUENCE</scope>
    <source>
        <strain evidence="19">USAMLcec3-3695</strain>
    </source>
</reference>
<dbReference type="InterPro" id="IPR012907">
    <property type="entry name" value="Peptidase_S11_C"/>
</dbReference>
<comment type="similarity">
    <text evidence="3 15">Belongs to the peptidase S11 family.</text>
</comment>
<evidence type="ECO:0000256" key="7">
    <source>
        <dbReference type="ARBA" id="ARBA00022729"/>
    </source>
</evidence>
<evidence type="ECO:0000256" key="2">
    <source>
        <dbReference type="ARBA" id="ARBA00004752"/>
    </source>
</evidence>
<organism evidence="19 20">
    <name type="scientific">Candidatus Ornithomonoglobus merdipullorum</name>
    <dbReference type="NCBI Taxonomy" id="2840895"/>
    <lineage>
        <taxon>Bacteria</taxon>
        <taxon>Bacillati</taxon>
        <taxon>Bacillota</taxon>
        <taxon>Clostridia</taxon>
        <taxon>Candidatus Ornithomonoglobus</taxon>
    </lineage>
</organism>
<dbReference type="Proteomes" id="UP000824109">
    <property type="component" value="Unassembled WGS sequence"/>
</dbReference>
<feature type="domain" description="Peptidase S11 D-Ala-D-Ala carboxypeptidase A C-terminal" evidence="18">
    <location>
        <begin position="286"/>
        <end position="352"/>
    </location>
</feature>
<evidence type="ECO:0000256" key="15">
    <source>
        <dbReference type="RuleBase" id="RU004016"/>
    </source>
</evidence>
<evidence type="ECO:0000313" key="19">
    <source>
        <dbReference type="EMBL" id="HIU57047.1"/>
    </source>
</evidence>
<dbReference type="GO" id="GO:0009252">
    <property type="term" value="P:peptidoglycan biosynthetic process"/>
    <property type="evidence" value="ECO:0007669"/>
    <property type="project" value="UniProtKB-KW"/>
</dbReference>
<evidence type="ECO:0000256" key="6">
    <source>
        <dbReference type="ARBA" id="ARBA00022670"/>
    </source>
</evidence>
<dbReference type="InterPro" id="IPR037167">
    <property type="entry name" value="Peptidase_S11_C_sf"/>
</dbReference>
<feature type="active site" description="Acyl-ester intermediate" evidence="13">
    <location>
        <position position="57"/>
    </location>
</feature>
<feature type="active site" evidence="13">
    <location>
        <position position="112"/>
    </location>
</feature>
<evidence type="ECO:0000259" key="18">
    <source>
        <dbReference type="Pfam" id="PF07943"/>
    </source>
</evidence>
<dbReference type="InterPro" id="IPR018044">
    <property type="entry name" value="Peptidase_S11"/>
</dbReference>
<name>A0A9D1MB59_9FIRM</name>
<keyword evidence="5 19" id="KW-0121">Carboxypeptidase</keyword>
<comment type="function">
    <text evidence="1">Removes C-terminal D-alanyl residues from sugar-peptide cell wall precursors.</text>
</comment>
<dbReference type="SUPFAM" id="SSF69189">
    <property type="entry name" value="Penicillin-binding protein associated domain"/>
    <property type="match status" value="1"/>
</dbReference>
<accession>A0A9D1MB59</accession>
<evidence type="ECO:0000256" key="4">
    <source>
        <dbReference type="ARBA" id="ARBA00012448"/>
    </source>
</evidence>
<feature type="domain" description="Peptidase S11 D-alanyl-D-alanine carboxypeptidase A N-terminal" evidence="17">
    <location>
        <begin position="29"/>
        <end position="252"/>
    </location>
</feature>
<dbReference type="EC" id="3.4.16.4" evidence="4"/>
<dbReference type="EMBL" id="DVNB01000047">
    <property type="protein sequence ID" value="HIU57047.1"/>
    <property type="molecule type" value="Genomic_DNA"/>
</dbReference>
<evidence type="ECO:0000256" key="10">
    <source>
        <dbReference type="ARBA" id="ARBA00022984"/>
    </source>
</evidence>
<gene>
    <name evidence="19" type="ORF">IAA61_04435</name>
</gene>
<dbReference type="InterPro" id="IPR012338">
    <property type="entry name" value="Beta-lactam/transpept-like"/>
</dbReference>
<evidence type="ECO:0000256" key="8">
    <source>
        <dbReference type="ARBA" id="ARBA00022801"/>
    </source>
</evidence>
<evidence type="ECO:0000256" key="1">
    <source>
        <dbReference type="ARBA" id="ARBA00003217"/>
    </source>
</evidence>
<dbReference type="GO" id="GO:0071555">
    <property type="term" value="P:cell wall organization"/>
    <property type="evidence" value="ECO:0007669"/>
    <property type="project" value="UniProtKB-KW"/>
</dbReference>
<evidence type="ECO:0000313" key="20">
    <source>
        <dbReference type="Proteomes" id="UP000824109"/>
    </source>
</evidence>
<dbReference type="PANTHER" id="PTHR21581:SF33">
    <property type="entry name" value="D-ALANYL-D-ALANINE CARBOXYPEPTIDASE DACB"/>
    <property type="match status" value="1"/>
</dbReference>
<dbReference type="SUPFAM" id="SSF56601">
    <property type="entry name" value="beta-lactamase/transpeptidase-like"/>
    <property type="match status" value="1"/>
</dbReference>
<dbReference type="GO" id="GO:0006508">
    <property type="term" value="P:proteolysis"/>
    <property type="evidence" value="ECO:0007669"/>
    <property type="project" value="UniProtKB-KW"/>
</dbReference>
<evidence type="ECO:0000259" key="17">
    <source>
        <dbReference type="Pfam" id="PF00768"/>
    </source>
</evidence>
<feature type="binding site" evidence="14">
    <location>
        <position position="222"/>
    </location>
    <ligand>
        <name>substrate</name>
    </ligand>
</feature>
<dbReference type="InterPro" id="IPR015956">
    <property type="entry name" value="Peniciliin-bd_prot_C_sf"/>
</dbReference>
<dbReference type="GO" id="GO:0009002">
    <property type="term" value="F:serine-type D-Ala-D-Ala carboxypeptidase activity"/>
    <property type="evidence" value="ECO:0007669"/>
    <property type="project" value="UniProtKB-EC"/>
</dbReference>
<dbReference type="AlphaFoldDB" id="A0A9D1MB59"/>
<keyword evidence="11" id="KW-0961">Cell wall biogenesis/degradation</keyword>
<dbReference type="Gene3D" id="3.40.710.10">
    <property type="entry name" value="DD-peptidase/beta-lactamase superfamily"/>
    <property type="match status" value="1"/>
</dbReference>